<dbReference type="EMBL" id="JBDFQZ010000004">
    <property type="protein sequence ID" value="KAK9735786.1"/>
    <property type="molecule type" value="Genomic_DNA"/>
</dbReference>
<organism evidence="1 2">
    <name type="scientific">Saponaria officinalis</name>
    <name type="common">Common soapwort</name>
    <name type="synonym">Lychnis saponaria</name>
    <dbReference type="NCBI Taxonomy" id="3572"/>
    <lineage>
        <taxon>Eukaryota</taxon>
        <taxon>Viridiplantae</taxon>
        <taxon>Streptophyta</taxon>
        <taxon>Embryophyta</taxon>
        <taxon>Tracheophyta</taxon>
        <taxon>Spermatophyta</taxon>
        <taxon>Magnoliopsida</taxon>
        <taxon>eudicotyledons</taxon>
        <taxon>Gunneridae</taxon>
        <taxon>Pentapetalae</taxon>
        <taxon>Caryophyllales</taxon>
        <taxon>Caryophyllaceae</taxon>
        <taxon>Caryophylleae</taxon>
        <taxon>Saponaria</taxon>
    </lineage>
</organism>
<proteinExistence type="predicted"/>
<gene>
    <name evidence="1" type="ORF">RND81_04G227600</name>
</gene>
<protein>
    <recommendedName>
        <fullName evidence="3">Late embryogenesis abundant protein</fullName>
    </recommendedName>
</protein>
<dbReference type="Proteomes" id="UP001443914">
    <property type="component" value="Unassembled WGS sequence"/>
</dbReference>
<accession>A0AAW1LRH2</accession>
<dbReference type="Gene3D" id="1.10.287.700">
    <property type="entry name" value="Helix hairpin bin"/>
    <property type="match status" value="1"/>
</dbReference>
<name>A0AAW1LRH2_SAPOF</name>
<evidence type="ECO:0000313" key="2">
    <source>
        <dbReference type="Proteomes" id="UP001443914"/>
    </source>
</evidence>
<sequence length="132" mass="14290">MASKIVSSLVTKIGQCGSSITKKNTFTRQYVQAGSGSHSHQDVGSIAKRGLNEALRTGENLKNKAASTTEDIAKNSEEAAHRVAEKAQETWESTKDAALKTKDNAFDMANEAKETVEETVDRSMNTKNNPNC</sequence>
<reference evidence="1" key="1">
    <citation type="submission" date="2024-03" db="EMBL/GenBank/DDBJ databases">
        <title>WGS assembly of Saponaria officinalis var. Norfolk2.</title>
        <authorList>
            <person name="Jenkins J."/>
            <person name="Shu S."/>
            <person name="Grimwood J."/>
            <person name="Barry K."/>
            <person name="Goodstein D."/>
            <person name="Schmutz J."/>
            <person name="Leebens-Mack J."/>
            <person name="Osbourn A."/>
        </authorList>
    </citation>
    <scope>NUCLEOTIDE SEQUENCE [LARGE SCALE GENOMIC DNA]</scope>
    <source>
        <strain evidence="1">JIC</strain>
    </source>
</reference>
<evidence type="ECO:0008006" key="3">
    <source>
        <dbReference type="Google" id="ProtNLM"/>
    </source>
</evidence>
<dbReference type="AlphaFoldDB" id="A0AAW1LRH2"/>
<evidence type="ECO:0000313" key="1">
    <source>
        <dbReference type="EMBL" id="KAK9735786.1"/>
    </source>
</evidence>
<keyword evidence="2" id="KW-1185">Reference proteome</keyword>
<comment type="caution">
    <text evidence="1">The sequence shown here is derived from an EMBL/GenBank/DDBJ whole genome shotgun (WGS) entry which is preliminary data.</text>
</comment>